<evidence type="ECO:0000313" key="2">
    <source>
        <dbReference type="Proteomes" id="UP000241956"/>
    </source>
</evidence>
<organism evidence="1 2">
    <name type="scientific">Mycobacterium phage Jeon</name>
    <dbReference type="NCBI Taxonomy" id="2108123"/>
    <lineage>
        <taxon>Viruses</taxon>
        <taxon>Duplodnaviria</taxon>
        <taxon>Heunggongvirae</taxon>
        <taxon>Uroviricota</taxon>
        <taxon>Caudoviricetes</taxon>
        <taxon>Northamptonvirus</taxon>
        <taxon>Northamptonvirus jeon</taxon>
    </lineage>
</organism>
<proteinExistence type="predicted"/>
<dbReference type="Proteomes" id="UP000241956">
    <property type="component" value="Segment"/>
</dbReference>
<dbReference type="RefSeq" id="YP_010665333.1">
    <property type="nucleotide sequence ID" value="NC_070934.1"/>
</dbReference>
<gene>
    <name evidence="1" type="primary">49</name>
    <name evidence="1" type="ORF">SEA_JEON_49</name>
</gene>
<sequence length="96" mass="10811">MNDTRITWVEGHIEDALRAEAPVSRAWSIKEAIDGWRAFADEFPVGDPLMQAVSQRLKAALEYHTLHRRQETKASARKVDEALRAALAAIESVKNK</sequence>
<reference evidence="1 2" key="1">
    <citation type="submission" date="2018-02" db="EMBL/GenBank/DDBJ databases">
        <authorList>
            <person name="Borochov A."/>
            <person name="Gil C.E."/>
            <person name="Green C.A."/>
            <person name="Jean P.M."/>
            <person name="Kim K."/>
            <person name="Kwun D."/>
            <person name="Lee D."/>
            <person name="Lochan S."/>
            <person name="Mansoor S.A."/>
            <person name="Obregon B.R.Y.A.N."/>
            <person name="Parra P.A."/>
            <person name="Ramdihal J.D."/>
            <person name="Sahadeo J."/>
            <person name="Sohail M."/>
            <person name="Talavera L."/>
            <person name="Velarde S."/>
            <person name="Vera M."/>
            <person name="Wong H."/>
            <person name="Xue J."/>
            <person name="Golebiewska U.P."/>
            <person name="Garlena R.A."/>
            <person name="Russell D.A."/>
            <person name="Pope W.H."/>
            <person name="Jacobs-Sera D."/>
            <person name="Hatfull G.F."/>
        </authorList>
    </citation>
    <scope>NUCLEOTIDE SEQUENCE [LARGE SCALE GENOMIC DNA]</scope>
</reference>
<evidence type="ECO:0000313" key="1">
    <source>
        <dbReference type="EMBL" id="AVO21752.1"/>
    </source>
</evidence>
<accession>A0A2P1JRN4</accession>
<protein>
    <submittedName>
        <fullName evidence="1">Uncharacterized protein</fullName>
    </submittedName>
</protein>
<keyword evidence="2" id="KW-1185">Reference proteome</keyword>
<dbReference type="KEGG" id="vg:77941398"/>
<dbReference type="EMBL" id="MH001450">
    <property type="protein sequence ID" value="AVO21752.1"/>
    <property type="molecule type" value="Genomic_DNA"/>
</dbReference>
<name>A0A2P1JRN4_9CAUD</name>
<dbReference type="GeneID" id="77941398"/>